<dbReference type="RefSeq" id="WP_377211332.1">
    <property type="nucleotide sequence ID" value="NZ_JBHTJV010000002.1"/>
</dbReference>
<keyword evidence="2" id="KW-1185">Reference proteome</keyword>
<sequence length="98" mass="11479">MAILRRVAISRSRLKWKENIMSNVPHELAEEFPEHVAKMSELKQSDAHFAKLFDAYHEVNRHVHRIETRVEPASDTVETELRKKRMILKDEISAMLSA</sequence>
<comment type="caution">
    <text evidence="1">The sequence shown here is derived from an EMBL/GenBank/DDBJ whole genome shotgun (WGS) entry which is preliminary data.</text>
</comment>
<protein>
    <submittedName>
        <fullName evidence="1">YdcH family protein</fullName>
    </submittedName>
</protein>
<reference evidence="2" key="1">
    <citation type="journal article" date="2019" name="Int. J. Syst. Evol. Microbiol.">
        <title>The Global Catalogue of Microorganisms (GCM) 10K type strain sequencing project: providing services to taxonomists for standard genome sequencing and annotation.</title>
        <authorList>
            <consortium name="The Broad Institute Genomics Platform"/>
            <consortium name="The Broad Institute Genome Sequencing Center for Infectious Disease"/>
            <person name="Wu L."/>
            <person name="Ma J."/>
        </authorList>
    </citation>
    <scope>NUCLEOTIDE SEQUENCE [LARGE SCALE GENOMIC DNA]</scope>
    <source>
        <strain evidence="2">CCUG 60023</strain>
    </source>
</reference>
<organism evidence="1 2">
    <name type="scientific">Pseudahrensia aquimaris</name>
    <dbReference type="NCBI Taxonomy" id="744461"/>
    <lineage>
        <taxon>Bacteria</taxon>
        <taxon>Pseudomonadati</taxon>
        <taxon>Pseudomonadota</taxon>
        <taxon>Alphaproteobacteria</taxon>
        <taxon>Hyphomicrobiales</taxon>
        <taxon>Ahrensiaceae</taxon>
        <taxon>Pseudahrensia</taxon>
    </lineage>
</organism>
<dbReference type="InterPro" id="IPR038444">
    <property type="entry name" value="DUF465_sf"/>
</dbReference>
<gene>
    <name evidence="1" type="ORF">ACFQ14_02670</name>
</gene>
<dbReference type="EMBL" id="JBHTJV010000002">
    <property type="protein sequence ID" value="MFD0915302.1"/>
    <property type="molecule type" value="Genomic_DNA"/>
</dbReference>
<proteinExistence type="predicted"/>
<dbReference type="Gene3D" id="6.10.280.50">
    <property type="match status" value="1"/>
</dbReference>
<dbReference type="Proteomes" id="UP001597101">
    <property type="component" value="Unassembled WGS sequence"/>
</dbReference>
<evidence type="ECO:0000313" key="2">
    <source>
        <dbReference type="Proteomes" id="UP001597101"/>
    </source>
</evidence>
<dbReference type="Pfam" id="PF04325">
    <property type="entry name" value="DUF465"/>
    <property type="match status" value="1"/>
</dbReference>
<dbReference type="InterPro" id="IPR007420">
    <property type="entry name" value="DUF465"/>
</dbReference>
<evidence type="ECO:0000313" key="1">
    <source>
        <dbReference type="EMBL" id="MFD0915302.1"/>
    </source>
</evidence>
<name>A0ABW3FA62_9HYPH</name>
<accession>A0ABW3FA62</accession>